<evidence type="ECO:0000313" key="1">
    <source>
        <dbReference type="EMBL" id="OGD75427.1"/>
    </source>
</evidence>
<dbReference type="PANTHER" id="PTHR40524">
    <property type="entry name" value="PEPTIDASE_C39_2 DOMAIN-CONTAINING PROTEIN"/>
    <property type="match status" value="1"/>
</dbReference>
<proteinExistence type="predicted"/>
<dbReference type="Proteomes" id="UP000176191">
    <property type="component" value="Unassembled WGS sequence"/>
</dbReference>
<name>A0A1F5F710_9BACT</name>
<protein>
    <recommendedName>
        <fullName evidence="3">Peptidase C39-like domain-containing protein</fullName>
    </recommendedName>
</protein>
<organism evidence="1 2">
    <name type="scientific">Candidatus Collierbacteria bacterium RIFOXYA2_FULL_46_10</name>
    <dbReference type="NCBI Taxonomy" id="1817726"/>
    <lineage>
        <taxon>Bacteria</taxon>
        <taxon>Candidatus Collieribacteriota</taxon>
    </lineage>
</organism>
<sequence length="590" mass="66459">MPYWFPKQVIVGFSRLIVSCVISLYFTLFIRVSIVFASDYYQDFNDYSYSSEFDIAANGGTVATNSGSLVMSAGYGNKFPVVHLKEDDFTNVEQIEVRYRYSNFGNFGVGLVFDDIVPPINANYSYDVGGTSIFYSWGDVSGLRIGYGGYIPLPSPGDTSYHTYKIAYNPSGHVYYGYDNGVLRYTISDARRINSIWFGNPERTNTSSGWSTLEIDYIKIDDFSVSSSFPYFSQKDERWKDVEYDTASVWAGESQASIERWGCVISSIAMVLQKYGIDMPDGTKITPSVLNTWLKLQPDGYVGKGLVNWLSISRLVREARTANEAETDLEFVKNTGSPEEELAAGQYPIVNEGGHFVVTTKDDGSVYKINDSNDETRAELPKTTTLSSINTYIPSDTNLGYLFFVSEPTTTITLRDEGGSILPIETFNEYLKDDMGGTLGPASRLDYWPKPAEGDYQLQVTNPSDKTVKTEVYMYDQEGGVSIEELTIPAGMTAQFLLDYNSTPGTNNDLTLDYAPIWEYLRTWRIPKTSRNGIWQAVYARFHDLIDYLDDQAMAEQYASDFSRFVTKQRFIPETEKVKIQNYIGLVSMN</sequence>
<gene>
    <name evidence="1" type="ORF">A2228_00985</name>
</gene>
<accession>A0A1F5F710</accession>
<evidence type="ECO:0000313" key="2">
    <source>
        <dbReference type="Proteomes" id="UP000176191"/>
    </source>
</evidence>
<dbReference type="AlphaFoldDB" id="A0A1F5F710"/>
<evidence type="ECO:0008006" key="3">
    <source>
        <dbReference type="Google" id="ProtNLM"/>
    </source>
</evidence>
<comment type="caution">
    <text evidence="1">The sequence shown here is derived from an EMBL/GenBank/DDBJ whole genome shotgun (WGS) entry which is preliminary data.</text>
</comment>
<dbReference type="PANTHER" id="PTHR40524:SF1">
    <property type="entry name" value="PEPTIDASE C39-LIKE DOMAIN-CONTAINING PROTEIN"/>
    <property type="match status" value="1"/>
</dbReference>
<reference evidence="1 2" key="1">
    <citation type="journal article" date="2016" name="Nat. Commun.">
        <title>Thousands of microbial genomes shed light on interconnected biogeochemical processes in an aquifer system.</title>
        <authorList>
            <person name="Anantharaman K."/>
            <person name="Brown C.T."/>
            <person name="Hug L.A."/>
            <person name="Sharon I."/>
            <person name="Castelle C.J."/>
            <person name="Probst A.J."/>
            <person name="Thomas B.C."/>
            <person name="Singh A."/>
            <person name="Wilkins M.J."/>
            <person name="Karaoz U."/>
            <person name="Brodie E.L."/>
            <person name="Williams K.H."/>
            <person name="Hubbard S.S."/>
            <person name="Banfield J.F."/>
        </authorList>
    </citation>
    <scope>NUCLEOTIDE SEQUENCE [LARGE SCALE GENOMIC DNA]</scope>
</reference>
<dbReference type="EMBL" id="MFAK01000005">
    <property type="protein sequence ID" value="OGD75427.1"/>
    <property type="molecule type" value="Genomic_DNA"/>
</dbReference>